<feature type="compositionally biased region" description="Basic and acidic residues" evidence="1">
    <location>
        <begin position="41"/>
        <end position="50"/>
    </location>
</feature>
<keyword evidence="3" id="KW-1185">Reference proteome</keyword>
<dbReference type="Proteomes" id="UP001331761">
    <property type="component" value="Unassembled WGS sequence"/>
</dbReference>
<evidence type="ECO:0000313" key="2">
    <source>
        <dbReference type="EMBL" id="KAK5964977.1"/>
    </source>
</evidence>
<feature type="compositionally biased region" description="Basic and acidic residues" evidence="1">
    <location>
        <begin position="65"/>
        <end position="74"/>
    </location>
</feature>
<feature type="compositionally biased region" description="Acidic residues" evidence="1">
    <location>
        <begin position="7"/>
        <end position="17"/>
    </location>
</feature>
<gene>
    <name evidence="2" type="ORF">GCK32_007223</name>
</gene>
<accession>A0AAN8EZR2</accession>
<evidence type="ECO:0000313" key="3">
    <source>
        <dbReference type="Proteomes" id="UP001331761"/>
    </source>
</evidence>
<name>A0AAN8EZR2_TRICO</name>
<sequence>MMTENEALMEEVMEEQPEGTGYYFDKSYDEALRALRREVKEDAVRSRPQKDGPIGFVAGEGAPALEKDGEEKSW</sequence>
<reference evidence="2 3" key="1">
    <citation type="submission" date="2019-10" db="EMBL/GenBank/DDBJ databases">
        <title>Assembly and Annotation for the nematode Trichostrongylus colubriformis.</title>
        <authorList>
            <person name="Martin J."/>
        </authorList>
    </citation>
    <scope>NUCLEOTIDE SEQUENCE [LARGE SCALE GENOMIC DNA]</scope>
    <source>
        <strain evidence="2">G859</strain>
        <tissue evidence="2">Whole worm</tissue>
    </source>
</reference>
<proteinExistence type="predicted"/>
<feature type="region of interest" description="Disordered" evidence="1">
    <location>
        <begin position="41"/>
        <end position="74"/>
    </location>
</feature>
<evidence type="ECO:0000256" key="1">
    <source>
        <dbReference type="SAM" id="MobiDB-lite"/>
    </source>
</evidence>
<feature type="region of interest" description="Disordered" evidence="1">
    <location>
        <begin position="1"/>
        <end position="22"/>
    </location>
</feature>
<protein>
    <submittedName>
        <fullName evidence="2">Uncharacterized protein</fullName>
    </submittedName>
</protein>
<dbReference type="AlphaFoldDB" id="A0AAN8EZR2"/>
<organism evidence="2 3">
    <name type="scientific">Trichostrongylus colubriformis</name>
    <name type="common">Black scour worm</name>
    <dbReference type="NCBI Taxonomy" id="6319"/>
    <lineage>
        <taxon>Eukaryota</taxon>
        <taxon>Metazoa</taxon>
        <taxon>Ecdysozoa</taxon>
        <taxon>Nematoda</taxon>
        <taxon>Chromadorea</taxon>
        <taxon>Rhabditida</taxon>
        <taxon>Rhabditina</taxon>
        <taxon>Rhabditomorpha</taxon>
        <taxon>Strongyloidea</taxon>
        <taxon>Trichostrongylidae</taxon>
        <taxon>Trichostrongylus</taxon>
    </lineage>
</organism>
<dbReference type="EMBL" id="WIXE01025133">
    <property type="protein sequence ID" value="KAK5964977.1"/>
    <property type="molecule type" value="Genomic_DNA"/>
</dbReference>
<comment type="caution">
    <text evidence="2">The sequence shown here is derived from an EMBL/GenBank/DDBJ whole genome shotgun (WGS) entry which is preliminary data.</text>
</comment>